<comment type="caution">
    <text evidence="1">The sequence shown here is derived from an EMBL/GenBank/DDBJ whole genome shotgun (WGS) entry which is preliminary data.</text>
</comment>
<gene>
    <name evidence="1" type="ORF">JHL16_14255</name>
</gene>
<dbReference type="Proteomes" id="UP000616151">
    <property type="component" value="Unassembled WGS sequence"/>
</dbReference>
<evidence type="ECO:0000313" key="1">
    <source>
        <dbReference type="EMBL" id="MBK1867516.1"/>
    </source>
</evidence>
<keyword evidence="2" id="KW-1185">Reference proteome</keyword>
<name>A0ACC5R4U3_9HYPH</name>
<protein>
    <submittedName>
        <fullName evidence="1">LptF/LptG family permease</fullName>
    </submittedName>
</protein>
<proteinExistence type="predicted"/>
<organism evidence="1 2">
    <name type="scientific">Taklimakanibacter albus</name>
    <dbReference type="NCBI Taxonomy" id="2800327"/>
    <lineage>
        <taxon>Bacteria</taxon>
        <taxon>Pseudomonadati</taxon>
        <taxon>Pseudomonadota</taxon>
        <taxon>Alphaproteobacteria</taxon>
        <taxon>Hyphomicrobiales</taxon>
        <taxon>Aestuariivirgaceae</taxon>
        <taxon>Taklimakanibacter</taxon>
    </lineage>
</organism>
<evidence type="ECO:0000313" key="2">
    <source>
        <dbReference type="Proteomes" id="UP000616151"/>
    </source>
</evidence>
<dbReference type="EMBL" id="JAENHL010000007">
    <property type="protein sequence ID" value="MBK1867516.1"/>
    <property type="molecule type" value="Genomic_DNA"/>
</dbReference>
<sequence length="406" mass="45636">MFRIVDRYVLRQLAKPLITSVVIGLLVLLAERMVRLLDTTLGKKNSIGVVFEMLAYLVPHYLGVALPAALFLGLLFSFNKMSRDSEIDAFLASGIGLHRIAQPVAILSLILAALSVLIVGWLQPHTRYAYRAVVFDVKNVDVFYLAEEGIFMQAGTRTFILDKLNRSAGSFERIFLFDNRGNGGIETVTASNGRLIENTDTRLPVLRLQNGHRLQIDRMPSLAPDQTPPSSTVSNFEEADTPLGQVADKTFRPRGNDERELTLPELITLQDNPPAGAKPDQMRAELHKRIIAMLTMPMLPFLAVPFALSRRRNQRTYRFGVALILLVALHEVIEQGAIATRSNGTSPWLTMWLPFLSVTAFAAWRFWSASFTLQPDHLDRVIDRFATAMRRFFSRITARFRRGEAA</sequence>
<accession>A0ACC5R4U3</accession>
<reference evidence="1" key="1">
    <citation type="submission" date="2021-01" db="EMBL/GenBank/DDBJ databases">
        <authorList>
            <person name="Sun Q."/>
        </authorList>
    </citation>
    <scope>NUCLEOTIDE SEQUENCE</scope>
    <source>
        <strain evidence="1">YIM B02566</strain>
    </source>
</reference>